<dbReference type="STRING" id="946677.SAMN05444484_10444"/>
<reference evidence="2" key="1">
    <citation type="submission" date="2016-11" db="EMBL/GenBank/DDBJ databases">
        <authorList>
            <person name="Varghese N."/>
            <person name="Submissions S."/>
        </authorList>
    </citation>
    <scope>NUCLEOTIDE SEQUENCE [LARGE SCALE GENOMIC DNA]</scope>
    <source>
        <strain evidence="2">DSM 24724</strain>
    </source>
</reference>
<keyword evidence="2" id="KW-1185">Reference proteome</keyword>
<evidence type="ECO:0000313" key="1">
    <source>
        <dbReference type="EMBL" id="SHM11051.1"/>
    </source>
</evidence>
<dbReference type="EMBL" id="FRBT01000004">
    <property type="protein sequence ID" value="SHM11051.1"/>
    <property type="molecule type" value="Genomic_DNA"/>
</dbReference>
<organism evidence="1 2">
    <name type="scientific">Flavobacterium chilense</name>
    <dbReference type="NCBI Taxonomy" id="946677"/>
    <lineage>
        <taxon>Bacteria</taxon>
        <taxon>Pseudomonadati</taxon>
        <taxon>Bacteroidota</taxon>
        <taxon>Flavobacteriia</taxon>
        <taxon>Flavobacteriales</taxon>
        <taxon>Flavobacteriaceae</taxon>
        <taxon>Flavobacterium</taxon>
    </lineage>
</organism>
<dbReference type="Proteomes" id="UP000184028">
    <property type="component" value="Unassembled WGS sequence"/>
</dbReference>
<evidence type="ECO:0000313" key="2">
    <source>
        <dbReference type="Proteomes" id="UP000184028"/>
    </source>
</evidence>
<name>A0A1M7G445_9FLAO</name>
<sequence length="246" mass="28661">MNLYNYHITVFVLTTFLLFSIPLKAQIIVDGDLKEWGDTKNMRYDNENNLYYSFKKDNQFLYLAILKNKYPFKFHIAGVQIFFAEKKADTTGLQLLFANNFKDPVSQKNKLYSHDFFTVKNLNNIASQNLTTYNETGILIEWKVTDIRYKVIVNETIDDRATPPNPNVFTAEIQIPLQYLQKYSLNQTLHFGIACRCSGYKLPAFTISQLLQTYQNPKNDFQKERLDEFTPTSFFGTVDLKNCAKS</sequence>
<accession>A0A1M7G445</accession>
<protein>
    <recommendedName>
        <fullName evidence="3">Carbohydrate-binding domain-containing protein</fullName>
    </recommendedName>
</protein>
<dbReference type="OrthoDB" id="1028138at2"/>
<dbReference type="RefSeq" id="WP_073075438.1">
    <property type="nucleotide sequence ID" value="NZ_FRBT01000004.1"/>
</dbReference>
<gene>
    <name evidence="1" type="ORF">SAMN05444484_10444</name>
</gene>
<proteinExistence type="predicted"/>
<dbReference type="AlphaFoldDB" id="A0A1M7G445"/>
<evidence type="ECO:0008006" key="3">
    <source>
        <dbReference type="Google" id="ProtNLM"/>
    </source>
</evidence>